<feature type="compositionally biased region" description="Polar residues" evidence="1">
    <location>
        <begin position="31"/>
        <end position="42"/>
    </location>
</feature>
<keyword evidence="3" id="KW-1185">Reference proteome</keyword>
<reference evidence="2" key="1">
    <citation type="journal article" date="2020" name="G3 (Bethesda)">
        <title>High-Quality Assemblies for Three Invasive Social Wasps from the &lt;i&gt;Vespula&lt;/i&gt; Genus.</title>
        <authorList>
            <person name="Harrop T.W.R."/>
            <person name="Guhlin J."/>
            <person name="McLaughlin G.M."/>
            <person name="Permina E."/>
            <person name="Stockwell P."/>
            <person name="Gilligan J."/>
            <person name="Le Lec M.F."/>
            <person name="Gruber M.A.M."/>
            <person name="Quinn O."/>
            <person name="Lovegrove M."/>
            <person name="Duncan E.J."/>
            <person name="Remnant E.J."/>
            <person name="Van Eeckhoven J."/>
            <person name="Graham B."/>
            <person name="Knapp R.A."/>
            <person name="Langford K.W."/>
            <person name="Kronenberg Z."/>
            <person name="Press M.O."/>
            <person name="Eacker S.M."/>
            <person name="Wilson-Rankin E.E."/>
            <person name="Purcell J."/>
            <person name="Lester P.J."/>
            <person name="Dearden P.K."/>
        </authorList>
    </citation>
    <scope>NUCLEOTIDE SEQUENCE</scope>
    <source>
        <strain evidence="2">Volc-1</strain>
    </source>
</reference>
<comment type="caution">
    <text evidence="2">The sequence shown here is derived from an EMBL/GenBank/DDBJ whole genome shotgun (WGS) entry which is preliminary data.</text>
</comment>
<feature type="compositionally biased region" description="Basic and acidic residues" evidence="1">
    <location>
        <begin position="7"/>
        <end position="30"/>
    </location>
</feature>
<evidence type="ECO:0000313" key="3">
    <source>
        <dbReference type="Proteomes" id="UP000600918"/>
    </source>
</evidence>
<feature type="region of interest" description="Disordered" evidence="1">
    <location>
        <begin position="1"/>
        <end position="49"/>
    </location>
</feature>
<organism evidence="2 3">
    <name type="scientific">Vespula pensylvanica</name>
    <name type="common">Western yellow jacket</name>
    <name type="synonym">Wasp</name>
    <dbReference type="NCBI Taxonomy" id="30213"/>
    <lineage>
        <taxon>Eukaryota</taxon>
        <taxon>Metazoa</taxon>
        <taxon>Ecdysozoa</taxon>
        <taxon>Arthropoda</taxon>
        <taxon>Hexapoda</taxon>
        <taxon>Insecta</taxon>
        <taxon>Pterygota</taxon>
        <taxon>Neoptera</taxon>
        <taxon>Endopterygota</taxon>
        <taxon>Hymenoptera</taxon>
        <taxon>Apocrita</taxon>
        <taxon>Aculeata</taxon>
        <taxon>Vespoidea</taxon>
        <taxon>Vespidae</taxon>
        <taxon>Vespinae</taxon>
        <taxon>Vespula</taxon>
    </lineage>
</organism>
<proteinExistence type="predicted"/>
<gene>
    <name evidence="2" type="ORF">H0235_012188</name>
</gene>
<dbReference type="AlphaFoldDB" id="A0A834NQC1"/>
<protein>
    <submittedName>
        <fullName evidence="2">Uncharacterized protein</fullName>
    </submittedName>
</protein>
<dbReference type="EMBL" id="JACSDY010000011">
    <property type="protein sequence ID" value="KAF7415596.1"/>
    <property type="molecule type" value="Genomic_DNA"/>
</dbReference>
<sequence length="195" mass="22225">MEWDFGSVKRGDGERVGKERRFLDGKEERTSTWAHLNGSPSEGPQVPGLTTMENQQSFVLLYNGTLEEPSHRTASVKRVFPHSSGWKYLVISKPDRQLGPNTDQSTASYQTRQDPFADWDVQLHYRVVVPNTNEIILIDVPAMVTEITKPRSEVPSGKRDYENEKNSKSEKEKKQSVREEEEEDCEGWRGENVGG</sequence>
<feature type="compositionally biased region" description="Basic and acidic residues" evidence="1">
    <location>
        <begin position="149"/>
        <end position="178"/>
    </location>
</feature>
<evidence type="ECO:0000256" key="1">
    <source>
        <dbReference type="SAM" id="MobiDB-lite"/>
    </source>
</evidence>
<accession>A0A834NQC1</accession>
<name>A0A834NQC1_VESPE</name>
<feature type="region of interest" description="Disordered" evidence="1">
    <location>
        <begin position="149"/>
        <end position="195"/>
    </location>
</feature>
<dbReference type="Proteomes" id="UP000600918">
    <property type="component" value="Unassembled WGS sequence"/>
</dbReference>
<evidence type="ECO:0000313" key="2">
    <source>
        <dbReference type="EMBL" id="KAF7415596.1"/>
    </source>
</evidence>